<name>A0A7T4QXX8_9GAMM</name>
<dbReference type="AlphaFoldDB" id="A0A7T4QXX8"/>
<dbReference type="KEGG" id="snan:I6N98_10700"/>
<proteinExistence type="predicted"/>
<dbReference type="InterPro" id="IPR042268">
    <property type="entry name" value="BamC_C"/>
</dbReference>
<protein>
    <submittedName>
        <fullName evidence="1">Outer membrane protein assembly factor BamC</fullName>
    </submittedName>
</protein>
<dbReference type="EMBL" id="CP066167">
    <property type="protein sequence ID" value="QQD16854.1"/>
    <property type="molecule type" value="Genomic_DNA"/>
</dbReference>
<dbReference type="Pfam" id="PF06804">
    <property type="entry name" value="Lipoprotein_18"/>
    <property type="match status" value="1"/>
</dbReference>
<evidence type="ECO:0000313" key="2">
    <source>
        <dbReference type="Proteomes" id="UP000596063"/>
    </source>
</evidence>
<evidence type="ECO:0000313" key="1">
    <source>
        <dbReference type="EMBL" id="QQD16854.1"/>
    </source>
</evidence>
<dbReference type="RefSeq" id="WP_198568356.1">
    <property type="nucleotide sequence ID" value="NZ_CP066167.1"/>
</dbReference>
<reference evidence="1 2" key="1">
    <citation type="submission" date="2020-12" db="EMBL/GenBank/DDBJ databases">
        <authorList>
            <person name="Shan Y."/>
        </authorList>
    </citation>
    <scope>NUCLEOTIDE SEQUENCE [LARGE SCALE GENOMIC DNA]</scope>
    <source>
        <strain evidence="2">csc3.9</strain>
    </source>
</reference>
<organism evidence="1 2">
    <name type="scientific">Spongiibacter nanhainus</name>
    <dbReference type="NCBI Taxonomy" id="2794344"/>
    <lineage>
        <taxon>Bacteria</taxon>
        <taxon>Pseudomonadati</taxon>
        <taxon>Pseudomonadota</taxon>
        <taxon>Gammaproteobacteria</taxon>
        <taxon>Cellvibrionales</taxon>
        <taxon>Spongiibacteraceae</taxon>
        <taxon>Spongiibacter</taxon>
    </lineage>
</organism>
<sequence>MGKRSVTRFVVLLSAVVLSACGVFRDRSDDYRRAELSKPLDLPPQMQSEALGDEYAVPGIAGHQRLKGEFNAPRPEPLAKNVGQSEVRIQSLGDNRWILLDGAPNQVWPRVRAFLDRVGLDVADINVEQGIIETQWRDAEQVQGQERFRFRLEQGVQVGTSEVHTLVQTGAAGKPWPQNSTDKDRERQVVKVLAQYLANEEAAGTVSILAKRKGRELGKIFLEGEGDQTYIRLKDLSYDRAWAALALALEKSGFEIEEAHQSVNKLWLSYFDPEKNRPGFLRRLFGAERKYVARYVVEMRPVSDSEHLIFLNFQKGRRLPEEKRQDILNRVMGYLH</sequence>
<dbReference type="Gene3D" id="3.30.310.170">
    <property type="entry name" value="Outer membrane protein assembly factor BamC"/>
    <property type="match status" value="2"/>
</dbReference>
<dbReference type="Proteomes" id="UP000596063">
    <property type="component" value="Chromosome"/>
</dbReference>
<dbReference type="PROSITE" id="PS51257">
    <property type="entry name" value="PROKAR_LIPOPROTEIN"/>
    <property type="match status" value="1"/>
</dbReference>
<dbReference type="InterPro" id="IPR010653">
    <property type="entry name" value="NlpB/DapX"/>
</dbReference>
<gene>
    <name evidence="1" type="primary">bamC</name>
    <name evidence="1" type="ORF">I6N98_10700</name>
</gene>
<keyword evidence="2" id="KW-1185">Reference proteome</keyword>
<accession>A0A7T4QXX8</accession>